<sequence length="92" mass="10362">MVWEGVKRHWQDAYQTVHDVRGPLVIVKGVKFPAFGEIVRITLKDGTHRMGQVLETSGHKAIVQLPKYSSLNYGTARSEFATEDWGSHASRP</sequence>
<dbReference type="GO" id="GO:0007035">
    <property type="term" value="P:vacuolar acidification"/>
    <property type="evidence" value="ECO:0007669"/>
    <property type="project" value="TreeGrafter"/>
</dbReference>
<dbReference type="STRING" id="29172.A0A0D8XLV4"/>
<dbReference type="PANTHER" id="PTHR43389">
    <property type="entry name" value="V-TYPE PROTON ATPASE SUBUNIT B"/>
    <property type="match status" value="1"/>
</dbReference>
<dbReference type="InterPro" id="IPR022879">
    <property type="entry name" value="V-ATPase_su_B/beta"/>
</dbReference>
<reference evidence="4 5" key="1">
    <citation type="submission" date="2013-11" db="EMBL/GenBank/DDBJ databases">
        <title>Draft genome of the bovine lungworm Dictyocaulus viviparus.</title>
        <authorList>
            <person name="Mitreva M."/>
        </authorList>
    </citation>
    <scope>NUCLEOTIDE SEQUENCE [LARGE SCALE GENOMIC DNA]</scope>
    <source>
        <strain evidence="4 5">HannoverDv2000</strain>
    </source>
</reference>
<evidence type="ECO:0000259" key="3">
    <source>
        <dbReference type="Pfam" id="PF02874"/>
    </source>
</evidence>
<dbReference type="Proteomes" id="UP000053766">
    <property type="component" value="Unassembled WGS sequence"/>
</dbReference>
<reference evidence="5" key="2">
    <citation type="journal article" date="2016" name="Sci. Rep.">
        <title>Dictyocaulus viviparus genome, variome and transcriptome elucidate lungworm biology and support future intervention.</title>
        <authorList>
            <person name="McNulty S.N."/>
            <person name="Strube C."/>
            <person name="Rosa B.A."/>
            <person name="Martin J.C."/>
            <person name="Tyagi R."/>
            <person name="Choi Y.J."/>
            <person name="Wang Q."/>
            <person name="Hallsworth Pepin K."/>
            <person name="Zhang X."/>
            <person name="Ozersky P."/>
            <person name="Wilson R.K."/>
            <person name="Sternberg P.W."/>
            <person name="Gasser R.B."/>
            <person name="Mitreva M."/>
        </authorList>
    </citation>
    <scope>NUCLEOTIDE SEQUENCE [LARGE SCALE GENOMIC DNA]</scope>
    <source>
        <strain evidence="5">HannoverDv2000</strain>
    </source>
</reference>
<evidence type="ECO:0000313" key="5">
    <source>
        <dbReference type="Proteomes" id="UP000053766"/>
    </source>
</evidence>
<evidence type="ECO:0000256" key="1">
    <source>
        <dbReference type="ARBA" id="ARBA00022448"/>
    </source>
</evidence>
<dbReference type="GO" id="GO:0046961">
    <property type="term" value="F:proton-transporting ATPase activity, rotational mechanism"/>
    <property type="evidence" value="ECO:0007669"/>
    <property type="project" value="TreeGrafter"/>
</dbReference>
<dbReference type="EMBL" id="KN716567">
    <property type="protein sequence ID" value="KJH43356.1"/>
    <property type="molecule type" value="Genomic_DNA"/>
</dbReference>
<dbReference type="Pfam" id="PF02874">
    <property type="entry name" value="ATP-synt_ab_N"/>
    <property type="match status" value="1"/>
</dbReference>
<evidence type="ECO:0000256" key="2">
    <source>
        <dbReference type="ARBA" id="ARBA00023065"/>
    </source>
</evidence>
<keyword evidence="2" id="KW-0406">Ion transport</keyword>
<organism evidence="4 5">
    <name type="scientific">Dictyocaulus viviparus</name>
    <name type="common">Bovine lungworm</name>
    <dbReference type="NCBI Taxonomy" id="29172"/>
    <lineage>
        <taxon>Eukaryota</taxon>
        <taxon>Metazoa</taxon>
        <taxon>Ecdysozoa</taxon>
        <taxon>Nematoda</taxon>
        <taxon>Chromadorea</taxon>
        <taxon>Rhabditida</taxon>
        <taxon>Rhabditina</taxon>
        <taxon>Rhabditomorpha</taxon>
        <taxon>Strongyloidea</taxon>
        <taxon>Metastrongylidae</taxon>
        <taxon>Dictyocaulus</taxon>
    </lineage>
</organism>
<feature type="domain" description="ATPase F1/V1/A1 complex alpha/beta subunit N-terminal" evidence="3">
    <location>
        <begin position="19"/>
        <end position="64"/>
    </location>
</feature>
<dbReference type="GO" id="GO:0046034">
    <property type="term" value="P:ATP metabolic process"/>
    <property type="evidence" value="ECO:0007669"/>
    <property type="project" value="InterPro"/>
</dbReference>
<accession>A0A0D8XLV4</accession>
<dbReference type="PANTHER" id="PTHR43389:SF4">
    <property type="entry name" value="V-TYPE PROTON ATPASE SUBUNIT B"/>
    <property type="match status" value="1"/>
</dbReference>
<keyword evidence="5" id="KW-1185">Reference proteome</keyword>
<proteinExistence type="predicted"/>
<name>A0A0D8XLV4_DICVI</name>
<gene>
    <name evidence="4" type="ORF">DICVIV_10624</name>
</gene>
<evidence type="ECO:0000313" key="4">
    <source>
        <dbReference type="EMBL" id="KJH43356.1"/>
    </source>
</evidence>
<dbReference type="AlphaFoldDB" id="A0A0D8XLV4"/>
<dbReference type="Gene3D" id="3.40.50.12240">
    <property type="match status" value="1"/>
</dbReference>
<dbReference type="CDD" id="cd18118">
    <property type="entry name" value="ATP-synt_V_A-type_beta_N"/>
    <property type="match status" value="1"/>
</dbReference>
<keyword evidence="1" id="KW-0813">Transport</keyword>
<dbReference type="InterPro" id="IPR004100">
    <property type="entry name" value="ATPase_F1/V1/A1_a/bsu_N"/>
</dbReference>
<dbReference type="OrthoDB" id="5869084at2759"/>
<protein>
    <recommendedName>
        <fullName evidence="3">ATPase F1/V1/A1 complex alpha/beta subunit N-terminal domain-containing protein</fullName>
    </recommendedName>
</protein>